<evidence type="ECO:0000256" key="6">
    <source>
        <dbReference type="ARBA" id="ARBA00038001"/>
    </source>
</evidence>
<evidence type="ECO:0000259" key="7">
    <source>
        <dbReference type="PROSITE" id="PS51296"/>
    </source>
</evidence>
<dbReference type="KEGG" id="sbae:DSM104329_04012"/>
<proteinExistence type="inferred from homology"/>
<dbReference type="PANTHER" id="PTHR21496">
    <property type="entry name" value="FERREDOXIN-RELATED"/>
    <property type="match status" value="1"/>
</dbReference>
<evidence type="ECO:0000313" key="8">
    <source>
        <dbReference type="EMBL" id="UGS37595.1"/>
    </source>
</evidence>
<organism evidence="8 9">
    <name type="scientific">Capillimicrobium parvum</name>
    <dbReference type="NCBI Taxonomy" id="2884022"/>
    <lineage>
        <taxon>Bacteria</taxon>
        <taxon>Bacillati</taxon>
        <taxon>Actinomycetota</taxon>
        <taxon>Thermoleophilia</taxon>
        <taxon>Solirubrobacterales</taxon>
        <taxon>Capillimicrobiaceae</taxon>
        <taxon>Capillimicrobium</taxon>
    </lineage>
</organism>
<dbReference type="SUPFAM" id="SSF50022">
    <property type="entry name" value="ISP domain"/>
    <property type="match status" value="1"/>
</dbReference>
<dbReference type="Pfam" id="PF00355">
    <property type="entry name" value="Rieske"/>
    <property type="match status" value="1"/>
</dbReference>
<feature type="domain" description="Rieske" evidence="7">
    <location>
        <begin position="2"/>
        <end position="98"/>
    </location>
</feature>
<dbReference type="GO" id="GO:0046872">
    <property type="term" value="F:metal ion binding"/>
    <property type="evidence" value="ECO:0007669"/>
    <property type="project" value="UniProtKB-KW"/>
</dbReference>
<protein>
    <submittedName>
        <fullName evidence="8">Ferredoxin CarAc</fullName>
    </submittedName>
</protein>
<dbReference type="InterPro" id="IPR017941">
    <property type="entry name" value="Rieske_2Fe-2S"/>
</dbReference>
<keyword evidence="3" id="KW-0408">Iron</keyword>
<keyword evidence="2" id="KW-0479">Metal-binding</keyword>
<dbReference type="Gene3D" id="2.102.10.10">
    <property type="entry name" value="Rieske [2Fe-2S] iron-sulphur domain"/>
    <property type="match status" value="1"/>
</dbReference>
<dbReference type="GO" id="GO:0051537">
    <property type="term" value="F:2 iron, 2 sulfur cluster binding"/>
    <property type="evidence" value="ECO:0007669"/>
    <property type="project" value="UniProtKB-KW"/>
</dbReference>
<dbReference type="PANTHER" id="PTHR21496:SF0">
    <property type="entry name" value="RIESKE DOMAIN-CONTAINING PROTEIN"/>
    <property type="match status" value="1"/>
</dbReference>
<dbReference type="PROSITE" id="PS51296">
    <property type="entry name" value="RIESKE"/>
    <property type="match status" value="1"/>
</dbReference>
<accession>A0A9E6XZZ1</accession>
<dbReference type="Proteomes" id="UP001162834">
    <property type="component" value="Chromosome"/>
</dbReference>
<evidence type="ECO:0000256" key="5">
    <source>
        <dbReference type="ARBA" id="ARBA00034078"/>
    </source>
</evidence>
<reference evidence="8" key="1">
    <citation type="journal article" date="2022" name="Int. J. Syst. Evol. Microbiol.">
        <title>Pseudomonas aegrilactucae sp. nov. and Pseudomonas morbosilactucae sp. nov., pathogens causing bacterial rot of lettuce in Japan.</title>
        <authorList>
            <person name="Sawada H."/>
            <person name="Fujikawa T."/>
            <person name="Satou M."/>
        </authorList>
    </citation>
    <scope>NUCLEOTIDE SEQUENCE</scope>
    <source>
        <strain evidence="8">0166_1</strain>
    </source>
</reference>
<gene>
    <name evidence="8" type="primary">carAc</name>
    <name evidence="8" type="ORF">DSM104329_04012</name>
</gene>
<comment type="similarity">
    <text evidence="6">Belongs to the bacterial ring-hydroxylating dioxygenase ferredoxin component family.</text>
</comment>
<dbReference type="RefSeq" id="WP_259311644.1">
    <property type="nucleotide sequence ID" value="NZ_CP087164.1"/>
</dbReference>
<keyword evidence="4" id="KW-0411">Iron-sulfur</keyword>
<evidence type="ECO:0000256" key="3">
    <source>
        <dbReference type="ARBA" id="ARBA00023004"/>
    </source>
</evidence>
<dbReference type="GO" id="GO:0004497">
    <property type="term" value="F:monooxygenase activity"/>
    <property type="evidence" value="ECO:0007669"/>
    <property type="project" value="UniProtKB-ARBA"/>
</dbReference>
<name>A0A9E6XZZ1_9ACTN</name>
<dbReference type="CDD" id="cd03528">
    <property type="entry name" value="Rieske_RO_ferredoxin"/>
    <property type="match status" value="1"/>
</dbReference>
<dbReference type="InterPro" id="IPR036922">
    <property type="entry name" value="Rieske_2Fe-2S_sf"/>
</dbReference>
<dbReference type="GO" id="GO:0016705">
    <property type="term" value="F:oxidoreductase activity, acting on paired donors, with incorporation or reduction of molecular oxygen"/>
    <property type="evidence" value="ECO:0007669"/>
    <property type="project" value="UniProtKB-ARBA"/>
</dbReference>
<evidence type="ECO:0000256" key="1">
    <source>
        <dbReference type="ARBA" id="ARBA00022714"/>
    </source>
</evidence>
<comment type="cofactor">
    <cofactor evidence="5">
        <name>[2Fe-2S] cluster</name>
        <dbReference type="ChEBI" id="CHEBI:190135"/>
    </cofactor>
</comment>
<evidence type="ECO:0000313" key="9">
    <source>
        <dbReference type="Proteomes" id="UP001162834"/>
    </source>
</evidence>
<sequence>MRVVCRVGDVADGCVKRVELDGYAPLAVFNIGERYYVTDDTCTHVDASLAEGTIEGDVVTCPFHRGRFHIPSGKVVSRPPKCDLRTYVVEVLGDEVVIVE</sequence>
<keyword evidence="1" id="KW-0001">2Fe-2S</keyword>
<keyword evidence="9" id="KW-1185">Reference proteome</keyword>
<evidence type="ECO:0000256" key="4">
    <source>
        <dbReference type="ARBA" id="ARBA00023014"/>
    </source>
</evidence>
<dbReference type="AlphaFoldDB" id="A0A9E6XZZ1"/>
<evidence type="ECO:0000256" key="2">
    <source>
        <dbReference type="ARBA" id="ARBA00022723"/>
    </source>
</evidence>
<dbReference type="EMBL" id="CP087164">
    <property type="protein sequence ID" value="UGS37595.1"/>
    <property type="molecule type" value="Genomic_DNA"/>
</dbReference>